<protein>
    <submittedName>
        <fullName evidence="9">Rhomboid family intramembrane serine protease</fullName>
    </submittedName>
</protein>
<feature type="transmembrane region" description="Helical" evidence="7">
    <location>
        <begin position="184"/>
        <end position="204"/>
    </location>
</feature>
<dbReference type="OrthoDB" id="465874at2"/>
<dbReference type="GO" id="GO:0006508">
    <property type="term" value="P:proteolysis"/>
    <property type="evidence" value="ECO:0007669"/>
    <property type="project" value="UniProtKB-KW"/>
</dbReference>
<keyword evidence="5 7" id="KW-0472">Membrane</keyword>
<dbReference type="InterPro" id="IPR022764">
    <property type="entry name" value="Peptidase_S54_rhomboid_dom"/>
</dbReference>
<dbReference type="RefSeq" id="WP_144956223.1">
    <property type="nucleotide sequence ID" value="NZ_VMQU01000095.1"/>
</dbReference>
<evidence type="ECO:0000256" key="5">
    <source>
        <dbReference type="ARBA" id="ARBA00023136"/>
    </source>
</evidence>
<feature type="domain" description="Peptidase S54 rhomboid" evidence="8">
    <location>
        <begin position="61"/>
        <end position="204"/>
    </location>
</feature>
<keyword evidence="9" id="KW-0645">Protease</keyword>
<keyword evidence="3 7" id="KW-0812">Transmembrane</keyword>
<dbReference type="InterPro" id="IPR035952">
    <property type="entry name" value="Rhomboid-like_sf"/>
</dbReference>
<evidence type="ECO:0000313" key="10">
    <source>
        <dbReference type="Proteomes" id="UP000320513"/>
    </source>
</evidence>
<dbReference type="SUPFAM" id="SSF144091">
    <property type="entry name" value="Rhomboid-like"/>
    <property type="match status" value="1"/>
</dbReference>
<comment type="subcellular location">
    <subcellularLocation>
        <location evidence="1">Cell membrane</location>
        <topology evidence="1">Multi-pass membrane protein</topology>
    </subcellularLocation>
</comment>
<comment type="similarity">
    <text evidence="6">To M.leprae ML1171.</text>
</comment>
<sequence>MTGRQGRSGTPAAQETSRPAWVVGAVTILTFVALLYLVELIDQLTRHSLDANGIRPLQADGLWGIVFAPVLHAGWEHLMANTVPLLVLGFLVTLAGLSRFVWATVIVWIVGGFGTWLIGDVGSGCGPTDHIGASGLIFGWLAFLLVFGIFVRRVRNIVIGLVVLVGYGGILLGAMPVLGTCGGVSWQGHLCGAIAGVVAAYVLSGPERKARAVKTASTRRSST</sequence>
<keyword evidence="2" id="KW-1003">Cell membrane</keyword>
<dbReference type="Proteomes" id="UP000320513">
    <property type="component" value="Unassembled WGS sequence"/>
</dbReference>
<keyword evidence="10" id="KW-1185">Reference proteome</keyword>
<proteinExistence type="predicted"/>
<feature type="transmembrane region" description="Helical" evidence="7">
    <location>
        <begin position="85"/>
        <end position="111"/>
    </location>
</feature>
<feature type="transmembrane region" description="Helical" evidence="7">
    <location>
        <begin position="131"/>
        <end position="151"/>
    </location>
</feature>
<organism evidence="9 10">
    <name type="scientific">Mycobacterium helveticum</name>
    <dbReference type="NCBI Taxonomy" id="2592811"/>
    <lineage>
        <taxon>Bacteria</taxon>
        <taxon>Bacillati</taxon>
        <taxon>Actinomycetota</taxon>
        <taxon>Actinomycetes</taxon>
        <taxon>Mycobacteriales</taxon>
        <taxon>Mycobacteriaceae</taxon>
        <taxon>Mycobacterium</taxon>
    </lineage>
</organism>
<dbReference type="PANTHER" id="PTHR43066">
    <property type="entry name" value="RHOMBOID-RELATED PROTEIN"/>
    <property type="match status" value="1"/>
</dbReference>
<dbReference type="GO" id="GO:0005886">
    <property type="term" value="C:plasma membrane"/>
    <property type="evidence" value="ECO:0007669"/>
    <property type="project" value="UniProtKB-SubCell"/>
</dbReference>
<dbReference type="Pfam" id="PF01694">
    <property type="entry name" value="Rhomboid"/>
    <property type="match status" value="1"/>
</dbReference>
<keyword evidence="4 7" id="KW-1133">Transmembrane helix</keyword>
<dbReference type="AlphaFoldDB" id="A0A557XIT7"/>
<reference evidence="9 10" key="1">
    <citation type="submission" date="2019-07" db="EMBL/GenBank/DDBJ databases">
        <title>New Mycobacterium species.</title>
        <authorList>
            <person name="Tortoli E."/>
            <person name="Ghielmetti G."/>
            <person name="Friedel U."/>
            <person name="Trovato A."/>
        </authorList>
    </citation>
    <scope>NUCLEOTIDE SEQUENCE [LARGE SCALE GENOMIC DNA]</scope>
    <source>
        <strain evidence="9 10">16-83</strain>
    </source>
</reference>
<feature type="transmembrane region" description="Helical" evidence="7">
    <location>
        <begin position="158"/>
        <end position="178"/>
    </location>
</feature>
<evidence type="ECO:0000256" key="2">
    <source>
        <dbReference type="ARBA" id="ARBA00022475"/>
    </source>
</evidence>
<keyword evidence="9" id="KW-0378">Hydrolase</keyword>
<comment type="caution">
    <text evidence="9">The sequence shown here is derived from an EMBL/GenBank/DDBJ whole genome shotgun (WGS) entry which is preliminary data.</text>
</comment>
<name>A0A557XIT7_9MYCO</name>
<gene>
    <name evidence="9" type="ORF">FPZ47_19540</name>
</gene>
<evidence type="ECO:0000256" key="4">
    <source>
        <dbReference type="ARBA" id="ARBA00022989"/>
    </source>
</evidence>
<evidence type="ECO:0000256" key="6">
    <source>
        <dbReference type="ARBA" id="ARBA00060777"/>
    </source>
</evidence>
<evidence type="ECO:0000259" key="8">
    <source>
        <dbReference type="Pfam" id="PF01694"/>
    </source>
</evidence>
<accession>A0A557XIT7</accession>
<dbReference type="GO" id="GO:0004252">
    <property type="term" value="F:serine-type endopeptidase activity"/>
    <property type="evidence" value="ECO:0007669"/>
    <property type="project" value="InterPro"/>
</dbReference>
<dbReference type="EMBL" id="VMQU01000095">
    <property type="protein sequence ID" value="TVS85597.1"/>
    <property type="molecule type" value="Genomic_DNA"/>
</dbReference>
<dbReference type="Gene3D" id="1.20.1540.10">
    <property type="entry name" value="Rhomboid-like"/>
    <property type="match status" value="1"/>
</dbReference>
<evidence type="ECO:0000256" key="1">
    <source>
        <dbReference type="ARBA" id="ARBA00004651"/>
    </source>
</evidence>
<evidence type="ECO:0000313" key="9">
    <source>
        <dbReference type="EMBL" id="TVS85597.1"/>
    </source>
</evidence>
<dbReference type="FunFam" id="1.20.1540.10:FF:000029">
    <property type="entry name" value="Rhomboid protease 2"/>
    <property type="match status" value="1"/>
</dbReference>
<evidence type="ECO:0000256" key="3">
    <source>
        <dbReference type="ARBA" id="ARBA00022692"/>
    </source>
</evidence>
<feature type="transmembrane region" description="Helical" evidence="7">
    <location>
        <begin position="20"/>
        <end position="41"/>
    </location>
</feature>
<evidence type="ECO:0000256" key="7">
    <source>
        <dbReference type="SAM" id="Phobius"/>
    </source>
</evidence>